<dbReference type="PANTHER" id="PTHR42733:SF12">
    <property type="entry name" value="PROTEINASE"/>
    <property type="match status" value="1"/>
</dbReference>
<gene>
    <name evidence="3" type="ORF">SAMN04487962_13215</name>
</gene>
<dbReference type="PROSITE" id="PS51276">
    <property type="entry name" value="PEPTIDASE_C56_PFPI"/>
    <property type="match status" value="1"/>
</dbReference>
<comment type="similarity">
    <text evidence="1">Belongs to the peptidase C56 family.</text>
</comment>
<evidence type="ECO:0000313" key="3">
    <source>
        <dbReference type="EMBL" id="SET85933.1"/>
    </source>
</evidence>
<keyword evidence="3" id="KW-0645">Protease</keyword>
<keyword evidence="3" id="KW-0378">Hydrolase</keyword>
<dbReference type="InterPro" id="IPR002818">
    <property type="entry name" value="DJ-1/PfpI"/>
</dbReference>
<dbReference type="InterPro" id="IPR029062">
    <property type="entry name" value="Class_I_gatase-like"/>
</dbReference>
<dbReference type="EMBL" id="FOHZ01000032">
    <property type="protein sequence ID" value="SET85933.1"/>
    <property type="molecule type" value="Genomic_DNA"/>
</dbReference>
<proteinExistence type="inferred from homology"/>
<dbReference type="AlphaFoldDB" id="A0A1I0HQ95"/>
<dbReference type="PANTHER" id="PTHR42733">
    <property type="entry name" value="DJ-1 PROTEIN"/>
    <property type="match status" value="1"/>
</dbReference>
<dbReference type="RefSeq" id="WP_091854760.1">
    <property type="nucleotide sequence ID" value="NZ_FOHZ01000032.1"/>
</dbReference>
<evidence type="ECO:0000259" key="2">
    <source>
        <dbReference type="Pfam" id="PF01965"/>
    </source>
</evidence>
<feature type="domain" description="DJ-1/PfpI" evidence="2">
    <location>
        <begin position="8"/>
        <end position="175"/>
    </location>
</feature>
<dbReference type="OrthoDB" id="9792284at2"/>
<dbReference type="GO" id="GO:0008233">
    <property type="term" value="F:peptidase activity"/>
    <property type="evidence" value="ECO:0007669"/>
    <property type="project" value="UniProtKB-KW"/>
</dbReference>
<organism evidence="3 4">
    <name type="scientific">Marinobacter segnicrescens</name>
    <dbReference type="NCBI Taxonomy" id="430453"/>
    <lineage>
        <taxon>Bacteria</taxon>
        <taxon>Pseudomonadati</taxon>
        <taxon>Pseudomonadota</taxon>
        <taxon>Gammaproteobacteria</taxon>
        <taxon>Pseudomonadales</taxon>
        <taxon>Marinobacteraceae</taxon>
        <taxon>Marinobacter</taxon>
    </lineage>
</organism>
<dbReference type="GO" id="GO:0006508">
    <property type="term" value="P:proteolysis"/>
    <property type="evidence" value="ECO:0007669"/>
    <property type="project" value="UniProtKB-KW"/>
</dbReference>
<dbReference type="CDD" id="cd03134">
    <property type="entry name" value="GATase1_PfpI_like"/>
    <property type="match status" value="1"/>
</dbReference>
<evidence type="ECO:0000256" key="1">
    <source>
        <dbReference type="ARBA" id="ARBA00008542"/>
    </source>
</evidence>
<sequence>MSASLKGKKVAFLATDGVEQVELTDPREALEKAGAETELVSIKEGSIDGFHHLDKGDTFKVDKLVGDVDFNDYDALVLPGGVANPDELRQDRAAVAFARSFVEAGKPVAAICHAPWLLVEANVVRGRTLTSFPSVKTDIVNAGGHWVDEKVCYDAPLITSRNPDDLEAFSSKIIEVLGH</sequence>
<evidence type="ECO:0000313" key="4">
    <source>
        <dbReference type="Proteomes" id="UP000198762"/>
    </source>
</evidence>
<name>A0A1I0HQ95_9GAMM</name>
<dbReference type="SUPFAM" id="SSF52317">
    <property type="entry name" value="Class I glutamine amidotransferase-like"/>
    <property type="match status" value="1"/>
</dbReference>
<protein>
    <submittedName>
        <fullName evidence="3">Protease I</fullName>
    </submittedName>
</protein>
<accession>A0A1I0HQ95</accession>
<dbReference type="Gene3D" id="3.40.50.880">
    <property type="match status" value="1"/>
</dbReference>
<dbReference type="NCBIfam" id="TIGR01382">
    <property type="entry name" value="PfpI"/>
    <property type="match status" value="1"/>
</dbReference>
<dbReference type="InterPro" id="IPR006286">
    <property type="entry name" value="C56_PfpI-like"/>
</dbReference>
<dbReference type="Proteomes" id="UP000198762">
    <property type="component" value="Unassembled WGS sequence"/>
</dbReference>
<keyword evidence="4" id="KW-1185">Reference proteome</keyword>
<dbReference type="STRING" id="430453.SAMN04487962_13215"/>
<reference evidence="4" key="1">
    <citation type="submission" date="2016-10" db="EMBL/GenBank/DDBJ databases">
        <authorList>
            <person name="Varghese N."/>
            <person name="Submissions S."/>
        </authorList>
    </citation>
    <scope>NUCLEOTIDE SEQUENCE [LARGE SCALE GENOMIC DNA]</scope>
    <source>
        <strain evidence="4">CGMCC 1.6489</strain>
    </source>
</reference>
<dbReference type="Pfam" id="PF01965">
    <property type="entry name" value="DJ-1_PfpI"/>
    <property type="match status" value="1"/>
</dbReference>